<dbReference type="RefSeq" id="WP_038640882.1">
    <property type="nucleotide sequence ID" value="NZ_CP009888.1"/>
</dbReference>
<gene>
    <name evidence="1" type="ORF">OM33_08575</name>
</gene>
<dbReference type="AlphaFoldDB" id="A0A0A7EF09"/>
<protein>
    <submittedName>
        <fullName evidence="1">Uncharacterized protein</fullName>
    </submittedName>
</protein>
<proteinExistence type="predicted"/>
<evidence type="ECO:0000313" key="2">
    <source>
        <dbReference type="Proteomes" id="UP000030341"/>
    </source>
</evidence>
<reference evidence="1 2" key="1">
    <citation type="submission" date="2014-11" db="EMBL/GenBank/DDBJ databases">
        <title>Complete Genome Sequence of Pseudoalteromonas sp. Strain OCN003 Isolated from Kaneohe Bay, Oahu, Hawaii.</title>
        <authorList>
            <person name="Beurmann S."/>
            <person name="Videau P."/>
            <person name="Ushijima B."/>
            <person name="Smith A.M."/>
            <person name="Aeby G.S."/>
            <person name="Callahan S.M."/>
            <person name="Belcaid M."/>
        </authorList>
    </citation>
    <scope>NUCLEOTIDE SEQUENCE [LARGE SCALE GENOMIC DNA]</scope>
    <source>
        <strain evidence="1 2">OCN003</strain>
    </source>
</reference>
<sequence>MSQQQAVEITAKLYQCREQQIFLGGEDGFIQMFDKWKPVVEAAMNKHQCSELPALIELLKLAESKPDGGMMMHVLNAVVCEMLEPTVTAH</sequence>
<dbReference type="Proteomes" id="UP000030341">
    <property type="component" value="Chromosome 1"/>
</dbReference>
<dbReference type="OrthoDB" id="7066378at2"/>
<accession>A0A0A7EF09</accession>
<organism evidence="1 2">
    <name type="scientific">Pseudoalteromonas piratica</name>
    <dbReference type="NCBI Taxonomy" id="1348114"/>
    <lineage>
        <taxon>Bacteria</taxon>
        <taxon>Pseudomonadati</taxon>
        <taxon>Pseudomonadota</taxon>
        <taxon>Gammaproteobacteria</taxon>
        <taxon>Alteromonadales</taxon>
        <taxon>Pseudoalteromonadaceae</taxon>
        <taxon>Pseudoalteromonas</taxon>
    </lineage>
</organism>
<dbReference type="HOGENOM" id="CLU_2438562_0_0_6"/>
<evidence type="ECO:0000313" key="1">
    <source>
        <dbReference type="EMBL" id="AIY65209.1"/>
    </source>
</evidence>
<dbReference type="KEGG" id="pseo:OM33_08575"/>
<keyword evidence="2" id="KW-1185">Reference proteome</keyword>
<dbReference type="EMBL" id="CP009888">
    <property type="protein sequence ID" value="AIY65209.1"/>
    <property type="molecule type" value="Genomic_DNA"/>
</dbReference>
<dbReference type="STRING" id="1348114.OM33_08575"/>
<dbReference type="eggNOG" id="ENOG50349A0">
    <property type="taxonomic scope" value="Bacteria"/>
</dbReference>
<name>A0A0A7EF09_9GAMM</name>